<reference evidence="2 3" key="1">
    <citation type="submission" date="2023-07" db="EMBL/GenBank/DDBJ databases">
        <title>Sequencing the genomes of 1000 actinobacteria strains.</title>
        <authorList>
            <person name="Klenk H.-P."/>
        </authorList>
    </citation>
    <scope>NUCLEOTIDE SEQUENCE [LARGE SCALE GENOMIC DNA]</scope>
    <source>
        <strain evidence="2 3">DSM 41600</strain>
    </source>
</reference>
<dbReference type="Gene3D" id="1.10.10.1150">
    <property type="entry name" value="Coenzyme PQQ synthesis protein D (PqqD)"/>
    <property type="match status" value="1"/>
</dbReference>
<gene>
    <name evidence="2" type="ORF">JOF35_008764</name>
</gene>
<comment type="caution">
    <text evidence="2">The sequence shown here is derived from an EMBL/GenBank/DDBJ whole genome shotgun (WGS) entry which is preliminary data.</text>
</comment>
<accession>A0ABT9L6R6</accession>
<dbReference type="Proteomes" id="UP001234880">
    <property type="component" value="Unassembled WGS sequence"/>
</dbReference>
<protein>
    <recommendedName>
        <fullName evidence="1">Microcin J25-processing protein McjB C-terminal domain-containing protein</fullName>
    </recommendedName>
</protein>
<proteinExistence type="predicted"/>
<dbReference type="InterPro" id="IPR032708">
    <property type="entry name" value="McjB_C"/>
</dbReference>
<dbReference type="Pfam" id="PF05402">
    <property type="entry name" value="PqqD"/>
    <property type="match status" value="1"/>
</dbReference>
<feature type="domain" description="Microcin J25-processing protein McjB C-terminal" evidence="1">
    <location>
        <begin position="124"/>
        <end position="230"/>
    </location>
</feature>
<evidence type="ECO:0000313" key="2">
    <source>
        <dbReference type="EMBL" id="MDP9616406.1"/>
    </source>
</evidence>
<evidence type="ECO:0000259" key="1">
    <source>
        <dbReference type="Pfam" id="PF13471"/>
    </source>
</evidence>
<sequence>MPVTQTPRLYTARLADGGAAVMDVRTRRGRWQHLNSTAALLWHRVTEGTTPEQAAKELTATFTDVGADPDGVRADLHALVGQLRELGLLSGPAAPAPERDVMQVRRALPADTPLGAADRAAAALALAAALLLLRCAPIRASIAAARTVARLPLPPADPERADRLFAAVRRAARAWPGRAACLEESLACYFTAALRGRGMTWVIGARTAPAAAHAWNETPGQIIGQDPGDRVWPYAPALRIRHTGHAK</sequence>
<dbReference type="NCBIfam" id="NF033537">
    <property type="entry name" value="lasso_biosyn_B2"/>
    <property type="match status" value="1"/>
</dbReference>
<dbReference type="Pfam" id="PF13471">
    <property type="entry name" value="Transglut_core3"/>
    <property type="match status" value="1"/>
</dbReference>
<dbReference type="RefSeq" id="WP_307112382.1">
    <property type="nucleotide sequence ID" value="NZ_JAURUE010000003.1"/>
</dbReference>
<dbReference type="InterPro" id="IPR053521">
    <property type="entry name" value="McjB-like"/>
</dbReference>
<name>A0ABT9L6R6_9ACTN</name>
<keyword evidence="3" id="KW-1185">Reference proteome</keyword>
<dbReference type="EMBL" id="JAURUE010000003">
    <property type="protein sequence ID" value="MDP9616406.1"/>
    <property type="molecule type" value="Genomic_DNA"/>
</dbReference>
<dbReference type="InterPro" id="IPR008792">
    <property type="entry name" value="PQQD"/>
</dbReference>
<evidence type="ECO:0000313" key="3">
    <source>
        <dbReference type="Proteomes" id="UP001234880"/>
    </source>
</evidence>
<dbReference type="InterPro" id="IPR041881">
    <property type="entry name" value="PqqD_sf"/>
</dbReference>
<organism evidence="2 3">
    <name type="scientific">Streptomyces demainii</name>
    <dbReference type="NCBI Taxonomy" id="588122"/>
    <lineage>
        <taxon>Bacteria</taxon>
        <taxon>Bacillati</taxon>
        <taxon>Actinomycetota</taxon>
        <taxon>Actinomycetes</taxon>
        <taxon>Kitasatosporales</taxon>
        <taxon>Streptomycetaceae</taxon>
        <taxon>Streptomyces</taxon>
    </lineage>
</organism>